<feature type="signal peptide" evidence="1">
    <location>
        <begin position="1"/>
        <end position="24"/>
    </location>
</feature>
<evidence type="ECO:0000256" key="1">
    <source>
        <dbReference type="SAM" id="SignalP"/>
    </source>
</evidence>
<keyword evidence="3" id="KW-1185">Reference proteome</keyword>
<protein>
    <submittedName>
        <fullName evidence="2">Uncharacterized protein</fullName>
    </submittedName>
</protein>
<dbReference type="Proteomes" id="UP000029120">
    <property type="component" value="Unassembled WGS sequence"/>
</dbReference>
<name>A0A087FZW0_ARAAL</name>
<keyword evidence="1" id="KW-0732">Signal</keyword>
<reference evidence="3" key="1">
    <citation type="journal article" date="2015" name="Nat. Plants">
        <title>Genome expansion of Arabis alpina linked with retrotransposition and reduced symmetric DNA methylation.</title>
        <authorList>
            <person name="Willing E.M."/>
            <person name="Rawat V."/>
            <person name="Mandakova T."/>
            <person name="Maumus F."/>
            <person name="James G.V."/>
            <person name="Nordstroem K.J."/>
            <person name="Becker C."/>
            <person name="Warthmann N."/>
            <person name="Chica C."/>
            <person name="Szarzynska B."/>
            <person name="Zytnicki M."/>
            <person name="Albani M.C."/>
            <person name="Kiefer C."/>
            <person name="Bergonzi S."/>
            <person name="Castaings L."/>
            <person name="Mateos J.L."/>
            <person name="Berns M.C."/>
            <person name="Bujdoso N."/>
            <person name="Piofczyk T."/>
            <person name="de Lorenzo L."/>
            <person name="Barrero-Sicilia C."/>
            <person name="Mateos I."/>
            <person name="Piednoel M."/>
            <person name="Hagmann J."/>
            <person name="Chen-Min-Tao R."/>
            <person name="Iglesias-Fernandez R."/>
            <person name="Schuster S.C."/>
            <person name="Alonso-Blanco C."/>
            <person name="Roudier F."/>
            <person name="Carbonero P."/>
            <person name="Paz-Ares J."/>
            <person name="Davis S.J."/>
            <person name="Pecinka A."/>
            <person name="Quesneville H."/>
            <person name="Colot V."/>
            <person name="Lysak M.A."/>
            <person name="Weigel D."/>
            <person name="Coupland G."/>
            <person name="Schneeberger K."/>
        </authorList>
    </citation>
    <scope>NUCLEOTIDE SEQUENCE [LARGE SCALE GENOMIC DNA]</scope>
    <source>
        <strain evidence="3">cv. Pajares</strain>
    </source>
</reference>
<evidence type="ECO:0000313" key="3">
    <source>
        <dbReference type="Proteomes" id="UP000029120"/>
    </source>
</evidence>
<feature type="chain" id="PRO_5001821480" evidence="1">
    <location>
        <begin position="25"/>
        <end position="56"/>
    </location>
</feature>
<proteinExistence type="predicted"/>
<dbReference type="AlphaFoldDB" id="A0A087FZW0"/>
<dbReference type="Gramene" id="KFK23162">
    <property type="protein sequence ID" value="KFK23162"/>
    <property type="gene ID" value="AALP_AAs67432U000300"/>
</dbReference>
<organism evidence="2 3">
    <name type="scientific">Arabis alpina</name>
    <name type="common">Alpine rock-cress</name>
    <dbReference type="NCBI Taxonomy" id="50452"/>
    <lineage>
        <taxon>Eukaryota</taxon>
        <taxon>Viridiplantae</taxon>
        <taxon>Streptophyta</taxon>
        <taxon>Embryophyta</taxon>
        <taxon>Tracheophyta</taxon>
        <taxon>Spermatophyta</taxon>
        <taxon>Magnoliopsida</taxon>
        <taxon>eudicotyledons</taxon>
        <taxon>Gunneridae</taxon>
        <taxon>Pentapetalae</taxon>
        <taxon>rosids</taxon>
        <taxon>malvids</taxon>
        <taxon>Brassicales</taxon>
        <taxon>Brassicaceae</taxon>
        <taxon>Arabideae</taxon>
        <taxon>Arabis</taxon>
    </lineage>
</organism>
<sequence>MTKSVFSLFFFSLLLLLEATSATASAGNDTSRLRYDACSPGVTVGECITAMTDEEE</sequence>
<dbReference type="EMBL" id="KL981966">
    <property type="protein sequence ID" value="KFK23162.1"/>
    <property type="molecule type" value="Genomic_DNA"/>
</dbReference>
<accession>A0A087FZW0</accession>
<gene>
    <name evidence="2" type="ORF">AALP_AAs67432U000300</name>
</gene>
<evidence type="ECO:0000313" key="2">
    <source>
        <dbReference type="EMBL" id="KFK23162.1"/>
    </source>
</evidence>
<feature type="non-terminal residue" evidence="2">
    <location>
        <position position="56"/>
    </location>
</feature>